<dbReference type="EMBL" id="WIGM01001643">
    <property type="protein sequence ID" value="KAF6792364.1"/>
    <property type="molecule type" value="Genomic_DNA"/>
</dbReference>
<organism evidence="2 3">
    <name type="scientific">Colletotrichum musicola</name>
    <dbReference type="NCBI Taxonomy" id="2175873"/>
    <lineage>
        <taxon>Eukaryota</taxon>
        <taxon>Fungi</taxon>
        <taxon>Dikarya</taxon>
        <taxon>Ascomycota</taxon>
        <taxon>Pezizomycotina</taxon>
        <taxon>Sordariomycetes</taxon>
        <taxon>Hypocreomycetidae</taxon>
        <taxon>Glomerellales</taxon>
        <taxon>Glomerellaceae</taxon>
        <taxon>Colletotrichum</taxon>
        <taxon>Colletotrichum orchidearum species complex</taxon>
    </lineage>
</organism>
<sequence length="395" mass="45632">MDAMERDVTAMMDNEKYSNYGFYDYPEPVKNVPGTPKSPDAGRTFHPFPKLPAELRRMVWREFYLEPRYFIVIEDGGVDHIDPGSQPDQWHTSYEDTQRMTAYSRCARYWRSIDTAIDHTSREVARGLRSRFWFPTWAFTYTNYVQNWLGSLPWRDPAKNPEEEGYQYPADIHINWDTDWINFNSFFFELSSGDIGDASIVASPKMDWLANIRNLSVPWHIPGYGVGDKDVNLSNESLWACCRAMPALAAVRGLLQLHLLTAATPRAIDMCASIDHFQRLHLLRQESCVNDHILGVKVDIICTIPGVAWPPSWSRLQALLSRARFLNEFEEDWAKMDSHMAALLKRTAPSFAEVDLSEDEVKGSEQLFRDLNLEPIQAAVRCLDDWIEYRNQLIP</sequence>
<dbReference type="Pfam" id="PF20150">
    <property type="entry name" value="2EXR"/>
    <property type="match status" value="1"/>
</dbReference>
<evidence type="ECO:0000259" key="1">
    <source>
        <dbReference type="Pfam" id="PF20150"/>
    </source>
</evidence>
<reference evidence="2" key="1">
    <citation type="journal article" date="2020" name="Phytopathology">
        <title>Genome Sequence Resources of Colletotrichum truncatum, C. plurivorum, C. musicola, and C. sojae: Four Species Pathogenic to Soybean (Glycine max).</title>
        <authorList>
            <person name="Rogerio F."/>
            <person name="Boufleur T.R."/>
            <person name="Ciampi-Guillardi M."/>
            <person name="Sukno S.A."/>
            <person name="Thon M.R."/>
            <person name="Massola Junior N.S."/>
            <person name="Baroncelli R."/>
        </authorList>
    </citation>
    <scope>NUCLEOTIDE SEQUENCE</scope>
    <source>
        <strain evidence="2">LFN0074</strain>
    </source>
</reference>
<dbReference type="OrthoDB" id="4833422at2759"/>
<keyword evidence="3" id="KW-1185">Reference proteome</keyword>
<comment type="caution">
    <text evidence="2">The sequence shown here is derived from an EMBL/GenBank/DDBJ whole genome shotgun (WGS) entry which is preliminary data.</text>
</comment>
<dbReference type="InterPro" id="IPR045518">
    <property type="entry name" value="2EXR"/>
</dbReference>
<name>A0A8H6IQZ3_9PEZI</name>
<gene>
    <name evidence="2" type="ORF">CMUS01_16166</name>
</gene>
<evidence type="ECO:0000313" key="2">
    <source>
        <dbReference type="EMBL" id="KAF6792364.1"/>
    </source>
</evidence>
<accession>A0A8H6IQZ3</accession>
<dbReference type="AlphaFoldDB" id="A0A8H6IQZ3"/>
<dbReference type="Proteomes" id="UP000639643">
    <property type="component" value="Unassembled WGS sequence"/>
</dbReference>
<protein>
    <recommendedName>
        <fullName evidence="1">2EXR domain-containing protein</fullName>
    </recommendedName>
</protein>
<proteinExistence type="predicted"/>
<feature type="domain" description="2EXR" evidence="1">
    <location>
        <begin position="45"/>
        <end position="177"/>
    </location>
</feature>
<evidence type="ECO:0000313" key="3">
    <source>
        <dbReference type="Proteomes" id="UP000639643"/>
    </source>
</evidence>